<dbReference type="Gene3D" id="3.60.20.10">
    <property type="entry name" value="Glutamine Phosphoribosylpyrophosphate, subunit 1, domain 1"/>
    <property type="match status" value="1"/>
</dbReference>
<dbReference type="AlphaFoldDB" id="A0A421BKA3"/>
<feature type="domain" description="Glutamine amidotransferase type-2" evidence="2">
    <location>
        <begin position="2"/>
        <end position="248"/>
    </location>
</feature>
<dbReference type="InterPro" id="IPR017932">
    <property type="entry name" value="GATase_2_dom"/>
</dbReference>
<dbReference type="RefSeq" id="WP_121534697.1">
    <property type="nucleotide sequence ID" value="NZ_RCHI01000019.1"/>
</dbReference>
<gene>
    <name evidence="3" type="ORF">DYS74_16105</name>
</gene>
<evidence type="ECO:0000313" key="4">
    <source>
        <dbReference type="Proteomes" id="UP000279673"/>
    </source>
</evidence>
<dbReference type="InterPro" id="IPR052373">
    <property type="entry name" value="Gamma-glu_amide_hydrolase"/>
</dbReference>
<protein>
    <submittedName>
        <fullName evidence="3">Class II glutamine amidotransferase</fullName>
    </submittedName>
</protein>
<evidence type="ECO:0000259" key="2">
    <source>
        <dbReference type="PROSITE" id="PS51278"/>
    </source>
</evidence>
<keyword evidence="1 3" id="KW-0315">Glutamine amidotransferase</keyword>
<dbReference type="PROSITE" id="PS51278">
    <property type="entry name" value="GATASE_TYPE_2"/>
    <property type="match status" value="1"/>
</dbReference>
<proteinExistence type="predicted"/>
<evidence type="ECO:0000313" key="3">
    <source>
        <dbReference type="EMBL" id="RLL62852.1"/>
    </source>
</evidence>
<dbReference type="Proteomes" id="UP000279673">
    <property type="component" value="Unassembled WGS sequence"/>
</dbReference>
<dbReference type="SUPFAM" id="SSF56235">
    <property type="entry name" value="N-terminal nucleophile aminohydrolases (Ntn hydrolases)"/>
    <property type="match status" value="1"/>
</dbReference>
<keyword evidence="3" id="KW-0808">Transferase</keyword>
<evidence type="ECO:0000256" key="1">
    <source>
        <dbReference type="ARBA" id="ARBA00022962"/>
    </source>
</evidence>
<sequence>MCRWAAYIGQPTFLEDIVSRPGHSLIHQSHCATRCHTAINADGFGVAWYGEKPEPGLYRDVMPAWSDPNLRSLTATVKSGLFLAHVRASTGTATSRNNCHPFVVGHWSFMHNGQIGGFDAFRRDAEMMIPDALYPQRKGATDSEALFLVALGEGLEADPKCALERAAARFEAHARERGHAPYLRLTAALSDGVRLYAVRYASDEAAPTLYHRWSETRRGRAVVSEPLEDDEGDWQEIPPGSFCTFEGKSVRIEPFAPALWQAAA</sequence>
<keyword evidence="4" id="KW-1185">Reference proteome</keyword>
<name>A0A421BKA3_9RHOB</name>
<dbReference type="InterPro" id="IPR029055">
    <property type="entry name" value="Ntn_hydrolases_N"/>
</dbReference>
<dbReference type="CDD" id="cd01908">
    <property type="entry name" value="YafJ"/>
    <property type="match status" value="1"/>
</dbReference>
<dbReference type="GO" id="GO:0016740">
    <property type="term" value="F:transferase activity"/>
    <property type="evidence" value="ECO:0007669"/>
    <property type="project" value="UniProtKB-KW"/>
</dbReference>
<reference evidence="3 4" key="1">
    <citation type="submission" date="2018-10" db="EMBL/GenBank/DDBJ databases">
        <title>Rhodobacter sp . BO-81.</title>
        <authorList>
            <person name="Im W.T."/>
        </authorList>
    </citation>
    <scope>NUCLEOTIDE SEQUENCE [LARGE SCALE GENOMIC DNA]</scope>
    <source>
        <strain evidence="3 4">BO-81</strain>
    </source>
</reference>
<dbReference type="InterPro" id="IPR026869">
    <property type="entry name" value="EgtC-like"/>
</dbReference>
<dbReference type="PANTHER" id="PTHR43187">
    <property type="entry name" value="GLUTAMINE AMIDOTRANSFERASE DUG3-RELATED"/>
    <property type="match status" value="1"/>
</dbReference>
<dbReference type="PANTHER" id="PTHR43187:SF1">
    <property type="entry name" value="GLUTAMINE AMIDOTRANSFERASE DUG3-RELATED"/>
    <property type="match status" value="1"/>
</dbReference>
<organism evidence="3 4">
    <name type="scientific">Paenirhodobacter hankyongi</name>
    <dbReference type="NCBI Taxonomy" id="2294033"/>
    <lineage>
        <taxon>Bacteria</taxon>
        <taxon>Pseudomonadati</taxon>
        <taxon>Pseudomonadota</taxon>
        <taxon>Alphaproteobacteria</taxon>
        <taxon>Rhodobacterales</taxon>
        <taxon>Rhodobacter group</taxon>
        <taxon>Paenirhodobacter</taxon>
    </lineage>
</organism>
<dbReference type="Pfam" id="PF13230">
    <property type="entry name" value="GATase_4"/>
    <property type="match status" value="1"/>
</dbReference>
<accession>A0A421BKA3</accession>
<dbReference type="EMBL" id="RCHI01000019">
    <property type="protein sequence ID" value="RLL62852.1"/>
    <property type="molecule type" value="Genomic_DNA"/>
</dbReference>
<comment type="caution">
    <text evidence="3">The sequence shown here is derived from an EMBL/GenBank/DDBJ whole genome shotgun (WGS) entry which is preliminary data.</text>
</comment>